<dbReference type="Gramene" id="PRQ28539">
    <property type="protein sequence ID" value="PRQ28539"/>
    <property type="gene ID" value="RchiOBHm_Chr5g0004111"/>
</dbReference>
<reference evidence="2 3" key="1">
    <citation type="journal article" date="2018" name="Nat. Genet.">
        <title>The Rosa genome provides new insights in the design of modern roses.</title>
        <authorList>
            <person name="Bendahmane M."/>
        </authorList>
    </citation>
    <scope>NUCLEOTIDE SEQUENCE [LARGE SCALE GENOMIC DNA]</scope>
    <source>
        <strain evidence="3">cv. Old Blush</strain>
    </source>
</reference>
<dbReference type="AlphaFoldDB" id="A0A2P6Q321"/>
<proteinExistence type="predicted"/>
<accession>A0A2P6Q321</accession>
<feature type="region of interest" description="Disordered" evidence="1">
    <location>
        <begin position="1"/>
        <end position="30"/>
    </location>
</feature>
<evidence type="ECO:0000256" key="1">
    <source>
        <dbReference type="SAM" id="MobiDB-lite"/>
    </source>
</evidence>
<keyword evidence="3" id="KW-1185">Reference proteome</keyword>
<dbReference type="EMBL" id="PDCK01000043">
    <property type="protein sequence ID" value="PRQ28539.1"/>
    <property type="molecule type" value="Genomic_DNA"/>
</dbReference>
<evidence type="ECO:0000313" key="2">
    <source>
        <dbReference type="EMBL" id="PRQ28539.1"/>
    </source>
</evidence>
<protein>
    <submittedName>
        <fullName evidence="2">Uncharacterized protein</fullName>
    </submittedName>
</protein>
<comment type="caution">
    <text evidence="2">The sequence shown here is derived from an EMBL/GenBank/DDBJ whole genome shotgun (WGS) entry which is preliminary data.</text>
</comment>
<sequence>MASQLFQSASDQHKFQTTVEHQNSRTPSYISLERNQVPPFCY</sequence>
<organism evidence="2 3">
    <name type="scientific">Rosa chinensis</name>
    <name type="common">China rose</name>
    <dbReference type="NCBI Taxonomy" id="74649"/>
    <lineage>
        <taxon>Eukaryota</taxon>
        <taxon>Viridiplantae</taxon>
        <taxon>Streptophyta</taxon>
        <taxon>Embryophyta</taxon>
        <taxon>Tracheophyta</taxon>
        <taxon>Spermatophyta</taxon>
        <taxon>Magnoliopsida</taxon>
        <taxon>eudicotyledons</taxon>
        <taxon>Gunneridae</taxon>
        <taxon>Pentapetalae</taxon>
        <taxon>rosids</taxon>
        <taxon>fabids</taxon>
        <taxon>Rosales</taxon>
        <taxon>Rosaceae</taxon>
        <taxon>Rosoideae</taxon>
        <taxon>Rosoideae incertae sedis</taxon>
        <taxon>Rosa</taxon>
    </lineage>
</organism>
<evidence type="ECO:0000313" key="3">
    <source>
        <dbReference type="Proteomes" id="UP000238479"/>
    </source>
</evidence>
<feature type="compositionally biased region" description="Polar residues" evidence="1">
    <location>
        <begin position="1"/>
        <end position="29"/>
    </location>
</feature>
<name>A0A2P6Q321_ROSCH</name>
<gene>
    <name evidence="2" type="ORF">RchiOBHm_Chr5g0004111</name>
</gene>
<dbReference type="Proteomes" id="UP000238479">
    <property type="component" value="Chromosome 5"/>
</dbReference>